<dbReference type="InterPro" id="IPR032710">
    <property type="entry name" value="NTF2-like_dom_sf"/>
</dbReference>
<evidence type="ECO:0000256" key="1">
    <source>
        <dbReference type="SAM" id="SignalP"/>
    </source>
</evidence>
<dbReference type="RefSeq" id="WP_345331410.1">
    <property type="nucleotide sequence ID" value="NZ_BAABJI010000002.1"/>
</dbReference>
<evidence type="ECO:0000313" key="3">
    <source>
        <dbReference type="EMBL" id="GAA4919260.1"/>
    </source>
</evidence>
<dbReference type="Proteomes" id="UP001501436">
    <property type="component" value="Unassembled WGS sequence"/>
</dbReference>
<evidence type="ECO:0000259" key="2">
    <source>
        <dbReference type="Pfam" id="PF14534"/>
    </source>
</evidence>
<reference evidence="4" key="1">
    <citation type="journal article" date="2019" name="Int. J. Syst. Evol. Microbiol.">
        <title>The Global Catalogue of Microorganisms (GCM) 10K type strain sequencing project: providing services to taxonomists for standard genome sequencing and annotation.</title>
        <authorList>
            <consortium name="The Broad Institute Genomics Platform"/>
            <consortium name="The Broad Institute Genome Sequencing Center for Infectious Disease"/>
            <person name="Wu L."/>
            <person name="Ma J."/>
        </authorList>
    </citation>
    <scope>NUCLEOTIDE SEQUENCE [LARGE SCALE GENOMIC DNA]</scope>
    <source>
        <strain evidence="4">JCM 18283</strain>
    </source>
</reference>
<keyword evidence="4" id="KW-1185">Reference proteome</keyword>
<proteinExistence type="predicted"/>
<evidence type="ECO:0000313" key="4">
    <source>
        <dbReference type="Proteomes" id="UP001501436"/>
    </source>
</evidence>
<dbReference type="Pfam" id="PF14534">
    <property type="entry name" value="DUF4440"/>
    <property type="match status" value="1"/>
</dbReference>
<feature type="domain" description="DUF4440" evidence="2">
    <location>
        <begin position="49"/>
        <end position="132"/>
    </location>
</feature>
<dbReference type="Gene3D" id="3.10.450.50">
    <property type="match status" value="1"/>
</dbReference>
<accession>A0ABP9FWY0</accession>
<sequence length="155" mass="17375">MKNIQLLIAILLLSIPALAQTDTTSYPKERQEIRQLLHSQKPGTVIDCKDMVAVGPKGDISFSHQQWVEAQKTEKLVFKSVRPVPGNEIIRIYDGTTAVVNTLLNVNIVVDGRDLNIKVRRLEVYRKNAGSWCRVAGQGTQVDEKLFPINTNIKP</sequence>
<feature type="chain" id="PRO_5046147355" description="DUF4440 domain-containing protein" evidence="1">
    <location>
        <begin position="20"/>
        <end position="155"/>
    </location>
</feature>
<gene>
    <name evidence="3" type="ORF">GCM10023313_23640</name>
</gene>
<name>A0ABP9FWY0_9SPHI</name>
<dbReference type="EMBL" id="BAABJI010000002">
    <property type="protein sequence ID" value="GAA4919260.1"/>
    <property type="molecule type" value="Genomic_DNA"/>
</dbReference>
<protein>
    <recommendedName>
        <fullName evidence="2">DUF4440 domain-containing protein</fullName>
    </recommendedName>
</protein>
<organism evidence="3 4">
    <name type="scientific">Mucilaginibacter defluvii</name>
    <dbReference type="NCBI Taxonomy" id="1196019"/>
    <lineage>
        <taxon>Bacteria</taxon>
        <taxon>Pseudomonadati</taxon>
        <taxon>Bacteroidota</taxon>
        <taxon>Sphingobacteriia</taxon>
        <taxon>Sphingobacteriales</taxon>
        <taxon>Sphingobacteriaceae</taxon>
        <taxon>Mucilaginibacter</taxon>
    </lineage>
</organism>
<comment type="caution">
    <text evidence="3">The sequence shown here is derived from an EMBL/GenBank/DDBJ whole genome shotgun (WGS) entry which is preliminary data.</text>
</comment>
<feature type="signal peptide" evidence="1">
    <location>
        <begin position="1"/>
        <end position="19"/>
    </location>
</feature>
<keyword evidence="1" id="KW-0732">Signal</keyword>
<dbReference type="SUPFAM" id="SSF54427">
    <property type="entry name" value="NTF2-like"/>
    <property type="match status" value="1"/>
</dbReference>
<dbReference type="InterPro" id="IPR027843">
    <property type="entry name" value="DUF4440"/>
</dbReference>